<dbReference type="Proteomes" id="UP000055045">
    <property type="component" value="Unassembled WGS sequence"/>
</dbReference>
<proteinExistence type="predicted"/>
<keyword evidence="2" id="KW-1185">Reference proteome</keyword>
<dbReference type="EMBL" id="LLXE01000120">
    <property type="protein sequence ID" value="KUM61813.1"/>
    <property type="molecule type" value="Genomic_DNA"/>
</dbReference>
<comment type="caution">
    <text evidence="1">The sequence shown here is derived from an EMBL/GenBank/DDBJ whole genome shotgun (WGS) entry which is preliminary data.</text>
</comment>
<protein>
    <submittedName>
        <fullName evidence="1">Uncharacterized protein</fullName>
    </submittedName>
</protein>
<feature type="non-terminal residue" evidence="1">
    <location>
        <position position="19"/>
    </location>
</feature>
<gene>
    <name evidence="1" type="ORF">ACN42_g5280</name>
</gene>
<organism evidence="1 2">
    <name type="scientific">Penicillium freii</name>
    <dbReference type="NCBI Taxonomy" id="48697"/>
    <lineage>
        <taxon>Eukaryota</taxon>
        <taxon>Fungi</taxon>
        <taxon>Dikarya</taxon>
        <taxon>Ascomycota</taxon>
        <taxon>Pezizomycotina</taxon>
        <taxon>Eurotiomycetes</taxon>
        <taxon>Eurotiomycetidae</taxon>
        <taxon>Eurotiales</taxon>
        <taxon>Aspergillaceae</taxon>
        <taxon>Penicillium</taxon>
    </lineage>
</organism>
<sequence>MLAQGKSAGLITRRYVSPQ</sequence>
<evidence type="ECO:0000313" key="1">
    <source>
        <dbReference type="EMBL" id="KUM61813.1"/>
    </source>
</evidence>
<name>A0A101MJU5_PENFR</name>
<evidence type="ECO:0000313" key="2">
    <source>
        <dbReference type="Proteomes" id="UP000055045"/>
    </source>
</evidence>
<accession>A0A101MJU5</accession>
<dbReference type="AlphaFoldDB" id="A0A101MJU5"/>
<reference evidence="1 2" key="1">
    <citation type="submission" date="2015-10" db="EMBL/GenBank/DDBJ databases">
        <title>Genome sequencing of Penicillium freii.</title>
        <authorList>
            <person name="Nguyen H.D."/>
            <person name="Visagie C.M."/>
            <person name="Seifert K.A."/>
        </authorList>
    </citation>
    <scope>NUCLEOTIDE SEQUENCE [LARGE SCALE GENOMIC DNA]</scope>
    <source>
        <strain evidence="1 2">DAOM 242723</strain>
    </source>
</reference>